<dbReference type="Proteomes" id="UP000295818">
    <property type="component" value="Unassembled WGS sequence"/>
</dbReference>
<organism evidence="2 3">
    <name type="scientific">Kribbella orskensis</name>
    <dbReference type="NCBI Taxonomy" id="2512216"/>
    <lineage>
        <taxon>Bacteria</taxon>
        <taxon>Bacillati</taxon>
        <taxon>Actinomycetota</taxon>
        <taxon>Actinomycetes</taxon>
        <taxon>Propionibacteriales</taxon>
        <taxon>Kribbellaceae</taxon>
        <taxon>Kribbella</taxon>
    </lineage>
</organism>
<accession>A0ABY2BER8</accession>
<dbReference type="RefSeq" id="WP_241999035.1">
    <property type="nucleotide sequence ID" value="NZ_SLWM01000016.1"/>
</dbReference>
<comment type="caution">
    <text evidence="2">The sequence shown here is derived from an EMBL/GenBank/DDBJ whole genome shotgun (WGS) entry which is preliminary data.</text>
</comment>
<dbReference type="InterPro" id="IPR012340">
    <property type="entry name" value="NA-bd_OB-fold"/>
</dbReference>
<reference evidence="2 3" key="1">
    <citation type="journal article" date="2015" name="Stand. Genomic Sci.">
        <title>Genomic Encyclopedia of Bacterial and Archaeal Type Strains, Phase III: the genomes of soil and plant-associated and newly described type strains.</title>
        <authorList>
            <person name="Whitman W.B."/>
            <person name="Woyke T."/>
            <person name="Klenk H.P."/>
            <person name="Zhou Y."/>
            <person name="Lilburn T.G."/>
            <person name="Beck B.J."/>
            <person name="De Vos P."/>
            <person name="Vandamme P."/>
            <person name="Eisen J.A."/>
            <person name="Garrity G."/>
            <person name="Hugenholtz P."/>
            <person name="Kyrpides N.C."/>
        </authorList>
    </citation>
    <scope>NUCLEOTIDE SEQUENCE [LARGE SCALE GENOMIC DNA]</scope>
    <source>
        <strain evidence="2 3">VKM Ac-2538</strain>
    </source>
</reference>
<gene>
    <name evidence="2" type="ORF">EV644_11622</name>
</gene>
<sequence>MDAIVGAVTGSLRAPEVLVVGRYRGKDLEVVGRAVKLKDDQAAEIGKLLKPAGPRHPWPDEISTHWGRGSNTPLIKVQPRRIVEVAADPALQASHYRHPLRLIRHRTDLTPHDVDALSTDT</sequence>
<name>A0ABY2BER8_9ACTN</name>
<dbReference type="Gene3D" id="2.40.50.140">
    <property type="entry name" value="Nucleic acid-binding proteins"/>
    <property type="match status" value="1"/>
</dbReference>
<feature type="region of interest" description="Disordered" evidence="1">
    <location>
        <begin position="49"/>
        <end position="72"/>
    </location>
</feature>
<evidence type="ECO:0000256" key="1">
    <source>
        <dbReference type="SAM" id="MobiDB-lite"/>
    </source>
</evidence>
<evidence type="ECO:0000313" key="3">
    <source>
        <dbReference type="Proteomes" id="UP000295818"/>
    </source>
</evidence>
<keyword evidence="3" id="KW-1185">Reference proteome</keyword>
<evidence type="ECO:0000313" key="2">
    <source>
        <dbReference type="EMBL" id="TCO16653.1"/>
    </source>
</evidence>
<proteinExistence type="predicted"/>
<protein>
    <recommendedName>
        <fullName evidence="4">DNA ligase (ATP)</fullName>
    </recommendedName>
</protein>
<evidence type="ECO:0008006" key="4">
    <source>
        <dbReference type="Google" id="ProtNLM"/>
    </source>
</evidence>
<dbReference type="EMBL" id="SLWM01000016">
    <property type="protein sequence ID" value="TCO16653.1"/>
    <property type="molecule type" value="Genomic_DNA"/>
</dbReference>